<sequence>MSTNNLTLNGDETMRQAVDRFRTHMAAANRQFVQNRISEIDARGLTDEKDRTSLMQRWRHFEVLGRDDEVSYIDPDARYKSNKFRQTRELAAIPALLEDDPRPLFALDGIYPPYLCTPEARQIFLDTLQEVFQRQAEAWMAAEGEDLASMTAIPRCEELGYLVKYTHEVEDPDFRHSGIAPFTAGLDLLRARFERPPCIDTAEQRAQYHASVRKDCTWLQKSLETDDDSDLINKANIAAGPDLDLEVRAGVVTGTGYVGDYPRWHSAYLYCRKRPEEDVDGKKLPDEDIPDAPKIQEWGWRVVFMEHEPDITLDQQVLYGRRPRFDSIPEFLDWYASWPDFLDDRELLSLRRHAEGCETDCESDCEDHKL</sequence>
<gene>
    <name evidence="1" type="ORF">PDE_03306</name>
</gene>
<protein>
    <submittedName>
        <fullName evidence="1">Uncharacterized protein</fullName>
    </submittedName>
</protein>
<name>S7ZCL8_PENO1</name>
<proteinExistence type="predicted"/>
<reference evidence="1 2" key="1">
    <citation type="journal article" date="2013" name="PLoS ONE">
        <title>Genomic and secretomic analyses reveal unique features of the lignocellulolytic enzyme system of Penicillium decumbens.</title>
        <authorList>
            <person name="Liu G."/>
            <person name="Zhang L."/>
            <person name="Wei X."/>
            <person name="Zou G."/>
            <person name="Qin Y."/>
            <person name="Ma L."/>
            <person name="Li J."/>
            <person name="Zheng H."/>
            <person name="Wang S."/>
            <person name="Wang C."/>
            <person name="Xun L."/>
            <person name="Zhao G.-P."/>
            <person name="Zhou Z."/>
            <person name="Qu Y."/>
        </authorList>
    </citation>
    <scope>NUCLEOTIDE SEQUENCE [LARGE SCALE GENOMIC DNA]</scope>
    <source>
        <strain evidence="2">114-2 / CGMCC 5302</strain>
    </source>
</reference>
<dbReference type="HOGENOM" id="CLU_811316_0_0_1"/>
<organism evidence="1 2">
    <name type="scientific">Penicillium oxalicum (strain 114-2 / CGMCC 5302)</name>
    <name type="common">Penicillium decumbens</name>
    <dbReference type="NCBI Taxonomy" id="933388"/>
    <lineage>
        <taxon>Eukaryota</taxon>
        <taxon>Fungi</taxon>
        <taxon>Dikarya</taxon>
        <taxon>Ascomycota</taxon>
        <taxon>Pezizomycotina</taxon>
        <taxon>Eurotiomycetes</taxon>
        <taxon>Eurotiomycetidae</taxon>
        <taxon>Eurotiales</taxon>
        <taxon>Aspergillaceae</taxon>
        <taxon>Penicillium</taxon>
    </lineage>
</organism>
<dbReference type="OrthoDB" id="4362234at2759"/>
<accession>S7ZCL8</accession>
<dbReference type="PhylomeDB" id="S7ZCL8"/>
<evidence type="ECO:0000313" key="1">
    <source>
        <dbReference type="EMBL" id="EPS28360.1"/>
    </source>
</evidence>
<dbReference type="EMBL" id="KB644411">
    <property type="protein sequence ID" value="EPS28360.1"/>
    <property type="molecule type" value="Genomic_DNA"/>
</dbReference>
<evidence type="ECO:0000313" key="2">
    <source>
        <dbReference type="Proteomes" id="UP000019376"/>
    </source>
</evidence>
<dbReference type="eggNOG" id="ENOG502RPBX">
    <property type="taxonomic scope" value="Eukaryota"/>
</dbReference>
<dbReference type="AlphaFoldDB" id="S7ZCL8"/>
<dbReference type="Proteomes" id="UP000019376">
    <property type="component" value="Unassembled WGS sequence"/>
</dbReference>
<keyword evidence="2" id="KW-1185">Reference proteome</keyword>